<dbReference type="AlphaFoldDB" id="A0A420EBP7"/>
<dbReference type="UniPathway" id="UPA00392"/>
<dbReference type="InterPro" id="IPR016428">
    <property type="entry name" value="QueF_type2"/>
</dbReference>
<comment type="function">
    <text evidence="5">Catalyzes the NADPH-dependent reduction of 7-cyano-7-deazaguanine (preQ0) to 7-aminomethyl-7-deazaguanine (preQ1).</text>
</comment>
<dbReference type="InterPro" id="IPR029139">
    <property type="entry name" value="QueF_N"/>
</dbReference>
<feature type="active site" description="Thioimide intermediate" evidence="5">
    <location>
        <position position="191"/>
    </location>
</feature>
<evidence type="ECO:0000259" key="6">
    <source>
        <dbReference type="Pfam" id="PF14819"/>
    </source>
</evidence>
<evidence type="ECO:0000256" key="1">
    <source>
        <dbReference type="ARBA" id="ARBA00022490"/>
    </source>
</evidence>
<dbReference type="SUPFAM" id="SSF55620">
    <property type="entry name" value="Tetrahydrobiopterin biosynthesis enzymes-like"/>
    <property type="match status" value="1"/>
</dbReference>
<dbReference type="InterPro" id="IPR043133">
    <property type="entry name" value="GTP-CH-I_C/QueF"/>
</dbReference>
<dbReference type="GO" id="GO:0008616">
    <property type="term" value="P:tRNA queuosine(34) biosynthetic process"/>
    <property type="evidence" value="ECO:0007669"/>
    <property type="project" value="UniProtKB-UniRule"/>
</dbReference>
<dbReference type="GO" id="GO:0033739">
    <property type="term" value="F:preQ1 synthase activity"/>
    <property type="evidence" value="ECO:0007669"/>
    <property type="project" value="UniProtKB-UniRule"/>
</dbReference>
<dbReference type="NCBIfam" id="TIGR03138">
    <property type="entry name" value="QueF"/>
    <property type="match status" value="1"/>
</dbReference>
<accession>A0A420EBP7</accession>
<dbReference type="InterPro" id="IPR050084">
    <property type="entry name" value="NADPH_dep_7-cyano-7-deazaG_red"/>
</dbReference>
<dbReference type="InterPro" id="IPR029500">
    <property type="entry name" value="QueF"/>
</dbReference>
<name>A0A420EBP7_9ALTE</name>
<protein>
    <recommendedName>
        <fullName evidence="5">NADPH-dependent 7-cyano-7-deazaguanine reductase</fullName>
        <ecNumber evidence="5">1.7.1.13</ecNumber>
    </recommendedName>
    <alternativeName>
        <fullName evidence="5">7-cyano-7-carbaguanine reductase</fullName>
    </alternativeName>
    <alternativeName>
        <fullName evidence="5">NADPH-dependent nitrile oxidoreductase</fullName>
    </alternativeName>
    <alternativeName>
        <fullName evidence="5">PreQ(0) reductase</fullName>
    </alternativeName>
</protein>
<dbReference type="PANTHER" id="PTHR34354">
    <property type="entry name" value="NADPH-DEPENDENT 7-CYANO-7-DEAZAGUANINE REDUCTASE"/>
    <property type="match status" value="1"/>
</dbReference>
<evidence type="ECO:0000256" key="3">
    <source>
        <dbReference type="ARBA" id="ARBA00022857"/>
    </source>
</evidence>
<dbReference type="GO" id="GO:0005737">
    <property type="term" value="C:cytoplasm"/>
    <property type="evidence" value="ECO:0007669"/>
    <property type="project" value="UniProtKB-SubCell"/>
</dbReference>
<gene>
    <name evidence="5 7" type="primary">queF</name>
    <name evidence="7" type="ORF">DBZ36_12800</name>
</gene>
<dbReference type="RefSeq" id="WP_120355333.1">
    <property type="nucleotide sequence ID" value="NZ_RAQO01000006.1"/>
</dbReference>
<dbReference type="Gene3D" id="3.30.1130.10">
    <property type="match status" value="2"/>
</dbReference>
<evidence type="ECO:0000313" key="7">
    <source>
        <dbReference type="EMBL" id="RKF18108.1"/>
    </source>
</evidence>
<feature type="binding site" evidence="5">
    <location>
        <begin position="230"/>
        <end position="231"/>
    </location>
    <ligand>
        <name>substrate</name>
    </ligand>
</feature>
<dbReference type="Pfam" id="PF14819">
    <property type="entry name" value="QueF_N"/>
    <property type="match status" value="1"/>
</dbReference>
<sequence>MSQTPNYQQHSAVKALQLGKKSAYIEHYAPELLQAVPRSLNRDSLNLGTELPFQGLDIWNLYELSWLNSKGKPQVAIAVVGVDARSINIIESKSFKLYLNSFNQTRLDSETKLKQMLEHDLAQCAQGQVFVQLQSVDSTMPISNFSGCCIDDLDIDIDNYKFTPELLMSATQTPHTEVSEQLYSHLLKSNCLVTNQPDWGSVSIDYVGPKIDQEQLLRYLISFRRHNEFHEQCVERIFCDLMLYCNCRELTVSARYTRRGGLDINPMRSTRYSQDQDWQSLDLNPRLIRQ</sequence>
<keyword evidence="2 5" id="KW-0671">Queuosine biosynthesis</keyword>
<keyword evidence="1 5" id="KW-0963">Cytoplasm</keyword>
<feature type="binding site" evidence="5">
    <location>
        <begin position="90"/>
        <end position="92"/>
    </location>
    <ligand>
        <name>substrate</name>
    </ligand>
</feature>
<proteinExistence type="inferred from homology"/>
<organism evidence="7 8">
    <name type="scientific">Alginatibacterium sediminis</name>
    <dbReference type="NCBI Taxonomy" id="2164068"/>
    <lineage>
        <taxon>Bacteria</taxon>
        <taxon>Pseudomonadati</taxon>
        <taxon>Pseudomonadota</taxon>
        <taxon>Gammaproteobacteria</taxon>
        <taxon>Alteromonadales</taxon>
        <taxon>Alteromonadaceae</taxon>
        <taxon>Alginatibacterium</taxon>
    </lineage>
</organism>
<reference evidence="7 8" key="1">
    <citation type="submission" date="2018-09" db="EMBL/GenBank/DDBJ databases">
        <authorList>
            <person name="Wang Z."/>
        </authorList>
    </citation>
    <scope>NUCLEOTIDE SEQUENCE [LARGE SCALE GENOMIC DNA]</scope>
    <source>
        <strain evidence="7 8">ALS 81</strain>
    </source>
</reference>
<comment type="pathway">
    <text evidence="5">tRNA modification; tRNA-queuosine biosynthesis.</text>
</comment>
<dbReference type="OrthoDB" id="9789995at2"/>
<comment type="catalytic activity">
    <reaction evidence="5">
        <text>7-aminomethyl-7-carbaguanine + 2 NADP(+) = 7-cyano-7-carbaguanine + 2 NADPH + 3 H(+)</text>
        <dbReference type="Rhea" id="RHEA:13409"/>
        <dbReference type="ChEBI" id="CHEBI:15378"/>
        <dbReference type="ChEBI" id="CHEBI:45075"/>
        <dbReference type="ChEBI" id="CHEBI:57783"/>
        <dbReference type="ChEBI" id="CHEBI:58349"/>
        <dbReference type="ChEBI" id="CHEBI:58703"/>
        <dbReference type="EC" id="1.7.1.13"/>
    </reaction>
</comment>
<comment type="caution">
    <text evidence="7">The sequence shown here is derived from an EMBL/GenBank/DDBJ whole genome shotgun (WGS) entry which is preliminary data.</text>
</comment>
<feature type="binding site" evidence="5">
    <location>
        <begin position="259"/>
        <end position="260"/>
    </location>
    <ligand>
        <name>NADPH</name>
        <dbReference type="ChEBI" id="CHEBI:57783"/>
    </ligand>
</feature>
<evidence type="ECO:0000256" key="4">
    <source>
        <dbReference type="ARBA" id="ARBA00023002"/>
    </source>
</evidence>
<dbReference type="PIRSF" id="PIRSF004750">
    <property type="entry name" value="Nitrile_oxidored_YqcD_prd"/>
    <property type="match status" value="1"/>
</dbReference>
<feature type="active site" description="Proton donor" evidence="5">
    <location>
        <position position="198"/>
    </location>
</feature>
<comment type="subunit">
    <text evidence="5">Homodimer.</text>
</comment>
<keyword evidence="4 5" id="KW-0560">Oxidoreductase</keyword>
<evidence type="ECO:0000256" key="5">
    <source>
        <dbReference type="HAMAP-Rule" id="MF_00817"/>
    </source>
</evidence>
<keyword evidence="3 5" id="KW-0521">NADP</keyword>
<dbReference type="EMBL" id="RAQO01000006">
    <property type="protein sequence ID" value="RKF18108.1"/>
    <property type="molecule type" value="Genomic_DNA"/>
</dbReference>
<keyword evidence="8" id="KW-1185">Reference proteome</keyword>
<feature type="domain" description="NADPH-dependent 7-cyano-7-deazaguanine reductase N-terminal" evidence="6">
    <location>
        <begin position="24"/>
        <end position="133"/>
    </location>
</feature>
<dbReference type="PANTHER" id="PTHR34354:SF1">
    <property type="entry name" value="NADPH-DEPENDENT 7-CYANO-7-DEAZAGUANINE REDUCTASE"/>
    <property type="match status" value="1"/>
</dbReference>
<evidence type="ECO:0000256" key="2">
    <source>
        <dbReference type="ARBA" id="ARBA00022785"/>
    </source>
</evidence>
<dbReference type="Pfam" id="PF14489">
    <property type="entry name" value="QueF"/>
    <property type="match status" value="1"/>
</dbReference>
<comment type="subcellular location">
    <subcellularLocation>
        <location evidence="5">Cytoplasm</location>
    </subcellularLocation>
</comment>
<dbReference type="Proteomes" id="UP000286482">
    <property type="component" value="Unassembled WGS sequence"/>
</dbReference>
<evidence type="ECO:0000313" key="8">
    <source>
        <dbReference type="Proteomes" id="UP000286482"/>
    </source>
</evidence>
<feature type="binding site" evidence="5">
    <location>
        <begin position="92"/>
        <end position="93"/>
    </location>
    <ligand>
        <name>NADPH</name>
        <dbReference type="ChEBI" id="CHEBI:57783"/>
    </ligand>
</feature>
<comment type="similarity">
    <text evidence="5">Belongs to the GTP cyclohydrolase I family. QueF type 2 subfamily.</text>
</comment>
<dbReference type="EC" id="1.7.1.13" evidence="5"/>
<dbReference type="HAMAP" id="MF_00817">
    <property type="entry name" value="QueF_type2"/>
    <property type="match status" value="1"/>
</dbReference>